<dbReference type="Proteomes" id="UP001501020">
    <property type="component" value="Unassembled WGS sequence"/>
</dbReference>
<accession>A0ABN3AKX2</accession>
<reference evidence="1 2" key="1">
    <citation type="journal article" date="2019" name="Int. J. Syst. Evol. Microbiol.">
        <title>The Global Catalogue of Microorganisms (GCM) 10K type strain sequencing project: providing services to taxonomists for standard genome sequencing and annotation.</title>
        <authorList>
            <consortium name="The Broad Institute Genomics Platform"/>
            <consortium name="The Broad Institute Genome Sequencing Center for Infectious Disease"/>
            <person name="Wu L."/>
            <person name="Ma J."/>
        </authorList>
    </citation>
    <scope>NUCLEOTIDE SEQUENCE [LARGE SCALE GENOMIC DNA]</scope>
    <source>
        <strain evidence="1 2">JCM 13850</strain>
    </source>
</reference>
<dbReference type="SUPFAM" id="SSF54909">
    <property type="entry name" value="Dimeric alpha+beta barrel"/>
    <property type="match status" value="1"/>
</dbReference>
<keyword evidence="1" id="KW-0560">Oxidoreductase</keyword>
<keyword evidence="1" id="KW-0503">Monooxygenase</keyword>
<sequence>MGFRVGSAVDPAGSMAALFGTWRVGSPERQEAAVDAIAAAWEARPWPGENLRSYGVLAGDDGTTLLHFSVLDGPDDMSGQAWKREVDAAVPGIERIGVVACRLRRGTPAYGDVRDARCAVLVTREFDPPAVGSANGLVDAMFNGSADTPPAAGLISAHFYVSLDGARVFNYALWTSAEAHQRAVGNVPPALAENEQWKQAHAWRGLRSTAFQRLSPRLHLARPAD</sequence>
<keyword evidence="2" id="KW-1185">Reference proteome</keyword>
<dbReference type="RefSeq" id="WP_344285392.1">
    <property type="nucleotide sequence ID" value="NZ_BAAAMR010000251.1"/>
</dbReference>
<comment type="caution">
    <text evidence="1">The sequence shown here is derived from an EMBL/GenBank/DDBJ whole genome shotgun (WGS) entry which is preliminary data.</text>
</comment>
<dbReference type="Gene3D" id="3.30.70.100">
    <property type="match status" value="2"/>
</dbReference>
<gene>
    <name evidence="1" type="ORF">GCM10009727_97070</name>
</gene>
<dbReference type="EMBL" id="BAAAMR010000251">
    <property type="protein sequence ID" value="GAA2171760.1"/>
    <property type="molecule type" value="Genomic_DNA"/>
</dbReference>
<organism evidence="1 2">
    <name type="scientific">Actinomadura napierensis</name>
    <dbReference type="NCBI Taxonomy" id="267854"/>
    <lineage>
        <taxon>Bacteria</taxon>
        <taxon>Bacillati</taxon>
        <taxon>Actinomycetota</taxon>
        <taxon>Actinomycetes</taxon>
        <taxon>Streptosporangiales</taxon>
        <taxon>Thermomonosporaceae</taxon>
        <taxon>Actinomadura</taxon>
    </lineage>
</organism>
<evidence type="ECO:0000313" key="1">
    <source>
        <dbReference type="EMBL" id="GAA2171760.1"/>
    </source>
</evidence>
<proteinExistence type="predicted"/>
<evidence type="ECO:0000313" key="2">
    <source>
        <dbReference type="Proteomes" id="UP001501020"/>
    </source>
</evidence>
<protein>
    <submittedName>
        <fullName evidence="1">Antibiotic biosynthesis monooxygenase</fullName>
    </submittedName>
</protein>
<dbReference type="GO" id="GO:0004497">
    <property type="term" value="F:monooxygenase activity"/>
    <property type="evidence" value="ECO:0007669"/>
    <property type="project" value="UniProtKB-KW"/>
</dbReference>
<dbReference type="InterPro" id="IPR011008">
    <property type="entry name" value="Dimeric_a/b-barrel"/>
</dbReference>
<name>A0ABN3AKX2_9ACTN</name>